<gene>
    <name evidence="1" type="ORF">QYM36_019272</name>
</gene>
<comment type="caution">
    <text evidence="1">The sequence shown here is derived from an EMBL/GenBank/DDBJ whole genome shotgun (WGS) entry which is preliminary data.</text>
</comment>
<evidence type="ECO:0000313" key="2">
    <source>
        <dbReference type="Proteomes" id="UP001187531"/>
    </source>
</evidence>
<reference evidence="1" key="1">
    <citation type="submission" date="2023-07" db="EMBL/GenBank/DDBJ databases">
        <title>Chromosome-level genome assembly of Artemia franciscana.</title>
        <authorList>
            <person name="Jo E."/>
        </authorList>
    </citation>
    <scope>NUCLEOTIDE SEQUENCE</scope>
    <source>
        <tissue evidence="1">Whole body</tissue>
    </source>
</reference>
<dbReference type="AlphaFoldDB" id="A0AA88HB20"/>
<keyword evidence="2" id="KW-1185">Reference proteome</keyword>
<evidence type="ECO:0000313" key="1">
    <source>
        <dbReference type="EMBL" id="KAK2702142.1"/>
    </source>
</evidence>
<accession>A0AA88HB20</accession>
<proteinExistence type="predicted"/>
<dbReference type="Proteomes" id="UP001187531">
    <property type="component" value="Unassembled WGS sequence"/>
</dbReference>
<protein>
    <submittedName>
        <fullName evidence="1">Uncharacterized protein</fullName>
    </submittedName>
</protein>
<dbReference type="EMBL" id="JAVRJZ010000797">
    <property type="protein sequence ID" value="KAK2702142.1"/>
    <property type="molecule type" value="Genomic_DNA"/>
</dbReference>
<name>A0AA88HB20_ARTSF</name>
<sequence length="87" mass="9807">MKGPLKESLEKQIKLTATETLSLKEDCLKSTTEQLDVIKHDVFTAVKLDFENFAKRALPEQVRGLRSLKTISSFKSSLSRGPCRLIL</sequence>
<organism evidence="1 2">
    <name type="scientific">Artemia franciscana</name>
    <name type="common">Brine shrimp</name>
    <name type="synonym">Artemia sanfranciscana</name>
    <dbReference type="NCBI Taxonomy" id="6661"/>
    <lineage>
        <taxon>Eukaryota</taxon>
        <taxon>Metazoa</taxon>
        <taxon>Ecdysozoa</taxon>
        <taxon>Arthropoda</taxon>
        <taxon>Crustacea</taxon>
        <taxon>Branchiopoda</taxon>
        <taxon>Anostraca</taxon>
        <taxon>Artemiidae</taxon>
        <taxon>Artemia</taxon>
    </lineage>
</organism>